<evidence type="ECO:0000256" key="4">
    <source>
        <dbReference type="ARBA" id="ARBA00022737"/>
    </source>
</evidence>
<sequence length="650" mass="72872">MNGGDMNQQQQQQLQQQQQQQWMAMQQYQQQWMAMQQYPPAAAMVMQQQMMYGQQYMPYYHQQQQQMIQIQQNGGEDNRTIWIGDLQQWMDEGYLHTCFAQAGEVISVKVIRNKQTGQSERYGFIEFNTHEAAEKVLQSYNGTMMPNAEQPFRLNWSAFSTGEKRADVGAAAGSGSDLSIFVGDLASDVTDTMLRDTFSSRYPSVKGAKVVIDSNTGRSKGYGFVRFDDESERSRAMSEMNGIYCSSRAMRIGVATPKKPSAMQQYSSQAVILAGGHASNGAATQTSQTDSDLSNTTVFVGGLDSDVTDEELRQSFSQFGNVVSVKIPAGKGCGFVQFSERSAAEDAIEKLNGTVIGTQTVRLSWGRNPANKQGSDFPLIFGKHFFRLDIVCLQESKLEGEVKDMIKELWGARWVKYACLQVSGTRGGHSDDVHHGEGVYAPNCKLEREQVWEEIGWWASFVFTRKPDYILGLIIEDKREALQGEFEEQEVFSCLKMCAMNKAPGLDGFTIGFYIKCWDVVKKDIMETFKMAFIKNRQIVDAILIAYQAVDSRITLGMVGILCKLNIEKAYYPCKLRFLLKMLSSMGFGRRWVHWFRTDSGSQWNGGYYGRQNYGGYGYGASQSQDSMYGAGAAHGASSNGYGNHEQSVS</sequence>
<dbReference type="FunFam" id="3.30.70.330:FF:000405">
    <property type="entry name" value="polyadenylate-binding protein RBP45"/>
    <property type="match status" value="1"/>
</dbReference>
<dbReference type="SMART" id="SM00360">
    <property type="entry name" value="RRM"/>
    <property type="match status" value="3"/>
</dbReference>
<evidence type="ECO:0000256" key="7">
    <source>
        <dbReference type="ARBA" id="ARBA00057395"/>
    </source>
</evidence>
<evidence type="ECO:0000256" key="6">
    <source>
        <dbReference type="ARBA" id="ARBA00023242"/>
    </source>
</evidence>
<dbReference type="GO" id="GO:0006397">
    <property type="term" value="P:mRNA processing"/>
    <property type="evidence" value="ECO:0007669"/>
    <property type="project" value="UniProtKB-KW"/>
</dbReference>
<evidence type="ECO:0000256" key="2">
    <source>
        <dbReference type="ARBA" id="ARBA00004463"/>
    </source>
</evidence>
<dbReference type="EMBL" id="CP133621">
    <property type="protein sequence ID" value="WMV51313.1"/>
    <property type="molecule type" value="Genomic_DNA"/>
</dbReference>
<keyword evidence="4" id="KW-0677">Repeat</keyword>
<dbReference type="GO" id="GO:0003729">
    <property type="term" value="F:mRNA binding"/>
    <property type="evidence" value="ECO:0007669"/>
    <property type="project" value="InterPro"/>
</dbReference>
<dbReference type="PANTHER" id="PTHR47640">
    <property type="entry name" value="TRNA SELENOCYSTEINE 1-ASSOCIATED PROTEIN 1-RELATED-RELATED"/>
    <property type="match status" value="1"/>
</dbReference>
<reference evidence="12" key="1">
    <citation type="submission" date="2023-08" db="EMBL/GenBank/DDBJ databases">
        <title>A de novo genome assembly of Solanum verrucosum Schlechtendal, a Mexican diploid species geographically isolated from the other diploid A-genome species in potato relatives.</title>
        <authorList>
            <person name="Hosaka K."/>
        </authorList>
    </citation>
    <scope>NUCLEOTIDE SEQUENCE</scope>
    <source>
        <tissue evidence="12">Young leaves</tissue>
    </source>
</reference>
<feature type="domain" description="RRM" evidence="11">
    <location>
        <begin position="79"/>
        <end position="159"/>
    </location>
</feature>
<dbReference type="InterPro" id="IPR012677">
    <property type="entry name" value="Nucleotide-bd_a/b_plait_sf"/>
</dbReference>
<dbReference type="InterPro" id="IPR000504">
    <property type="entry name" value="RRM_dom"/>
</dbReference>
<evidence type="ECO:0000256" key="3">
    <source>
        <dbReference type="ARBA" id="ARBA00022664"/>
    </source>
</evidence>
<dbReference type="Proteomes" id="UP001234989">
    <property type="component" value="Chromosome 10"/>
</dbReference>
<proteinExistence type="inferred from homology"/>
<comment type="subcellular location">
    <subcellularLocation>
        <location evidence="2">Cytoplasmic granule</location>
    </subcellularLocation>
    <subcellularLocation>
        <location evidence="1">Nucleus</location>
    </subcellularLocation>
</comment>
<keyword evidence="6" id="KW-0539">Nucleus</keyword>
<dbReference type="Pfam" id="PF00076">
    <property type="entry name" value="RRM_1"/>
    <property type="match status" value="3"/>
</dbReference>
<dbReference type="SUPFAM" id="SSF54928">
    <property type="entry name" value="RNA-binding domain, RBD"/>
    <property type="match status" value="3"/>
</dbReference>
<comment type="subunit">
    <text evidence="9">Interacts with the poly(A) tail of mRNA in nucleus.</text>
</comment>
<organism evidence="12 13">
    <name type="scientific">Solanum verrucosum</name>
    <dbReference type="NCBI Taxonomy" id="315347"/>
    <lineage>
        <taxon>Eukaryota</taxon>
        <taxon>Viridiplantae</taxon>
        <taxon>Streptophyta</taxon>
        <taxon>Embryophyta</taxon>
        <taxon>Tracheophyta</taxon>
        <taxon>Spermatophyta</taxon>
        <taxon>Magnoliopsida</taxon>
        <taxon>eudicotyledons</taxon>
        <taxon>Gunneridae</taxon>
        <taxon>Pentapetalae</taxon>
        <taxon>asterids</taxon>
        <taxon>lamiids</taxon>
        <taxon>Solanales</taxon>
        <taxon>Solanaceae</taxon>
        <taxon>Solanoideae</taxon>
        <taxon>Solaneae</taxon>
        <taxon>Solanum</taxon>
    </lineage>
</organism>
<dbReference type="FunFam" id="3.30.70.330:FF:000144">
    <property type="entry name" value="Polyadenylate-binding protein RBP47B"/>
    <property type="match status" value="1"/>
</dbReference>
<dbReference type="Gene3D" id="3.30.70.330">
    <property type="match status" value="3"/>
</dbReference>
<evidence type="ECO:0000259" key="11">
    <source>
        <dbReference type="PROSITE" id="PS50102"/>
    </source>
</evidence>
<evidence type="ECO:0000256" key="5">
    <source>
        <dbReference type="ARBA" id="ARBA00022884"/>
    </source>
</evidence>
<dbReference type="CDD" id="cd12344">
    <property type="entry name" value="RRM1_SECp43_like"/>
    <property type="match status" value="1"/>
</dbReference>
<dbReference type="PANTHER" id="PTHR47640:SF9">
    <property type="entry name" value="POLYADENYLATE-BINDING PROTEIN RBP47B"/>
    <property type="match status" value="1"/>
</dbReference>
<gene>
    <name evidence="12" type="ORF">MTR67_044698</name>
</gene>
<comment type="similarity">
    <text evidence="8">Belongs to the polyadenylate-binding RBP47 family.</text>
</comment>
<accession>A0AAF0UTY2</accession>
<feature type="domain" description="RRM" evidence="11">
    <location>
        <begin position="178"/>
        <end position="257"/>
    </location>
</feature>
<dbReference type="GO" id="GO:0005634">
    <property type="term" value="C:nucleus"/>
    <property type="evidence" value="ECO:0007669"/>
    <property type="project" value="UniProtKB-SubCell"/>
</dbReference>
<keyword evidence="3" id="KW-0507">mRNA processing</keyword>
<keyword evidence="13" id="KW-1185">Reference proteome</keyword>
<evidence type="ECO:0000256" key="9">
    <source>
        <dbReference type="ARBA" id="ARBA00063471"/>
    </source>
</evidence>
<dbReference type="PROSITE" id="PS50102">
    <property type="entry name" value="RRM"/>
    <property type="match status" value="3"/>
</dbReference>
<protein>
    <recommendedName>
        <fullName evidence="11">RRM domain-containing protein</fullName>
    </recommendedName>
</protein>
<dbReference type="GO" id="GO:0005829">
    <property type="term" value="C:cytosol"/>
    <property type="evidence" value="ECO:0007669"/>
    <property type="project" value="TreeGrafter"/>
</dbReference>
<evidence type="ECO:0000256" key="8">
    <source>
        <dbReference type="ARBA" id="ARBA00061069"/>
    </source>
</evidence>
<dbReference type="InterPro" id="IPR035979">
    <property type="entry name" value="RBD_domain_sf"/>
</dbReference>
<keyword evidence="5 10" id="KW-0694">RNA-binding</keyword>
<dbReference type="CDD" id="cd12345">
    <property type="entry name" value="RRM2_SECp43_like"/>
    <property type="match status" value="1"/>
</dbReference>
<evidence type="ECO:0000256" key="10">
    <source>
        <dbReference type="PROSITE-ProRule" id="PRU00176"/>
    </source>
</evidence>
<name>A0AAF0UTY2_SOLVR</name>
<dbReference type="InterPro" id="IPR050825">
    <property type="entry name" value="RBM42_RBP45_47-like"/>
</dbReference>
<dbReference type="FunFam" id="3.30.70.330:FF:000103">
    <property type="entry name" value="Polyadenylate-binding protein RBP47B"/>
    <property type="match status" value="1"/>
</dbReference>
<evidence type="ECO:0000256" key="1">
    <source>
        <dbReference type="ARBA" id="ARBA00004123"/>
    </source>
</evidence>
<evidence type="ECO:0000313" key="13">
    <source>
        <dbReference type="Proteomes" id="UP001234989"/>
    </source>
</evidence>
<comment type="function">
    <text evidence="7">Heterogeneous nuclear ribonucleoprotein (hnRNP)-protein binding the poly(A) tail of mRNA and probably involved in some steps of pre-mRNA maturation.</text>
</comment>
<feature type="domain" description="RRM" evidence="11">
    <location>
        <begin position="296"/>
        <end position="368"/>
    </location>
</feature>
<evidence type="ECO:0000313" key="12">
    <source>
        <dbReference type="EMBL" id="WMV51313.1"/>
    </source>
</evidence>
<dbReference type="AlphaFoldDB" id="A0AAF0UTY2"/>